<dbReference type="AlphaFoldDB" id="A0A7D8UQY1"/>
<dbReference type="PANTHER" id="PTHR33112">
    <property type="entry name" value="DOMAIN PROTEIN, PUTATIVE-RELATED"/>
    <property type="match status" value="1"/>
</dbReference>
<name>A0A7D8UQY1_9HELO</name>
<dbReference type="Pfam" id="PF06985">
    <property type="entry name" value="HET"/>
    <property type="match status" value="1"/>
</dbReference>
<proteinExistence type="predicted"/>
<sequence length="705" mass="79906">MPSKLCIPCSSIPWDKLLASVGEDETRISFVPYRFSYHPSPTTTGVGDHGCSVCKVLFSTHPELELGNLTVRISNIYSSDAPDDIQSSLARYLVLRFERALTELHTLTVVEFNVCARQDQSEDSLFLGRLVEDPITLGLQSVTRSWFDSCTHTHKECMKFQEVNALLPTRILDIGVQDQDLISLREFPTGSNGQYAALSHCWGTKQTFITSSTNLEDRKKFIDFNELPQTFRDAISVTKSLGINYLWIDSLCIIQNDIDDWKRESVKMEQVYSDATLVISASRATSDSTGFLNPRRTDEIISISYGEGEKTSNLYVQQALQPFSSLDPLKSEPLHQRGWALQERYLPRRTLYFGSHQIFWNCQTLSRSEDGRILQRPWFDLQELLLPAKKTPGKDWASSEQLMLYQPWYDMIDTYMSCGLTYESDRLPAIAGLAKAFWLKSQDSYLAGLWRGGLLAGLLWRRYEFAALHRPAAFRAPSWSWASVDGEIEFRVYAWYNKSPHGIEYFASLQDVQIDVNNGPFSTVSGGWLSIDAPIFPIVGSRGPFGLSNYPNLLYKGLGKVTISGLGAYHGVFNSLLRVKVPENDILIAGSFDFPEDHENITMGSLFALFIAGVSHPPHFRHASSNEGFFGLIVKKNEDGEFSRVGILHGKFMAEDCSHSDEETFTQYRSWRKEDYLSSTSKIESQALWCDISLHEKERRVSILR</sequence>
<evidence type="ECO:0000313" key="2">
    <source>
        <dbReference type="EMBL" id="TVY55509.1"/>
    </source>
</evidence>
<comment type="caution">
    <text evidence="2">The sequence shown here is derived from an EMBL/GenBank/DDBJ whole genome shotgun (WGS) entry which is preliminary data.</text>
</comment>
<feature type="domain" description="Heterokaryon incompatibility" evidence="1">
    <location>
        <begin position="195"/>
        <end position="343"/>
    </location>
</feature>
<dbReference type="EMBL" id="QGMG01000233">
    <property type="protein sequence ID" value="TVY55509.1"/>
    <property type="molecule type" value="Genomic_DNA"/>
</dbReference>
<reference evidence="2 3" key="1">
    <citation type="submission" date="2018-05" db="EMBL/GenBank/DDBJ databases">
        <title>Whole genome sequencing for identification of molecular markers to develop diagnostic detection tools for the regulated plant pathogen Lachnellula willkommii.</title>
        <authorList>
            <person name="Giroux E."/>
            <person name="Bilodeau G."/>
        </authorList>
    </citation>
    <scope>NUCLEOTIDE SEQUENCE [LARGE SCALE GENOMIC DNA]</scope>
    <source>
        <strain evidence="2 3">CBS 625.97</strain>
    </source>
</reference>
<dbReference type="Proteomes" id="UP000481288">
    <property type="component" value="Unassembled WGS sequence"/>
</dbReference>
<evidence type="ECO:0000259" key="1">
    <source>
        <dbReference type="Pfam" id="PF06985"/>
    </source>
</evidence>
<keyword evidence="3" id="KW-1185">Reference proteome</keyword>
<dbReference type="PANTHER" id="PTHR33112:SF16">
    <property type="entry name" value="HETEROKARYON INCOMPATIBILITY DOMAIN-CONTAINING PROTEIN"/>
    <property type="match status" value="1"/>
</dbReference>
<accession>A0A7D8UQY1</accession>
<dbReference type="InterPro" id="IPR010730">
    <property type="entry name" value="HET"/>
</dbReference>
<gene>
    <name evidence="2" type="ORF">LCER1_G005030</name>
</gene>
<dbReference type="OrthoDB" id="8300194at2759"/>
<organism evidence="2 3">
    <name type="scientific">Lachnellula cervina</name>
    <dbReference type="NCBI Taxonomy" id="1316786"/>
    <lineage>
        <taxon>Eukaryota</taxon>
        <taxon>Fungi</taxon>
        <taxon>Dikarya</taxon>
        <taxon>Ascomycota</taxon>
        <taxon>Pezizomycotina</taxon>
        <taxon>Leotiomycetes</taxon>
        <taxon>Helotiales</taxon>
        <taxon>Lachnaceae</taxon>
        <taxon>Lachnellula</taxon>
    </lineage>
</organism>
<evidence type="ECO:0000313" key="3">
    <source>
        <dbReference type="Proteomes" id="UP000481288"/>
    </source>
</evidence>
<protein>
    <recommendedName>
        <fullName evidence="1">Heterokaryon incompatibility domain-containing protein</fullName>
    </recommendedName>
</protein>